<dbReference type="GO" id="GO:0008137">
    <property type="term" value="F:NADH dehydrogenase (ubiquinone) activity"/>
    <property type="evidence" value="ECO:0007669"/>
    <property type="project" value="UniProtKB-EC"/>
</dbReference>
<dbReference type="AlphaFoldDB" id="S4SV09"/>
<comment type="similarity">
    <text evidence="2">Belongs to the complex I subunit 4L family.</text>
</comment>
<name>S4SV09_SILUN</name>
<reference evidence="12" key="1">
    <citation type="submission" date="2012-07" db="EMBL/GenBank/DDBJ databases">
        <title>Mitogenomics of the Coleoptera under dense taxon sampling.</title>
        <authorList>
            <person name="Timmermans M.J.T.N."/>
            <person name="Lim J."/>
            <person name="Dodsworth S."/>
            <person name="Haran J."/>
            <person name="Ahrens D."/>
            <person name="Bocak L."/>
            <person name="London A."/>
            <person name="Culverwell L."/>
            <person name="Vogler A.P."/>
        </authorList>
    </citation>
    <scope>NUCLEOTIDE SEQUENCE</scope>
</reference>
<dbReference type="GO" id="GO:0016020">
    <property type="term" value="C:membrane"/>
    <property type="evidence" value="ECO:0007669"/>
    <property type="project" value="UniProtKB-SubCell"/>
</dbReference>
<keyword evidence="6 11" id="KW-1133">Transmembrane helix</keyword>
<comment type="catalytic activity">
    <reaction evidence="10">
        <text>a ubiquinone + NADH + 5 H(+)(in) = a ubiquinol + NAD(+) + 4 H(+)(out)</text>
        <dbReference type="Rhea" id="RHEA:29091"/>
        <dbReference type="Rhea" id="RHEA-COMP:9565"/>
        <dbReference type="Rhea" id="RHEA-COMP:9566"/>
        <dbReference type="ChEBI" id="CHEBI:15378"/>
        <dbReference type="ChEBI" id="CHEBI:16389"/>
        <dbReference type="ChEBI" id="CHEBI:17976"/>
        <dbReference type="ChEBI" id="CHEBI:57540"/>
        <dbReference type="ChEBI" id="CHEBI:57945"/>
        <dbReference type="EC" id="7.1.1.2"/>
    </reaction>
</comment>
<protein>
    <recommendedName>
        <fullName evidence="3">NADH-ubiquinone oxidoreductase chain 4L</fullName>
    </recommendedName>
    <alternativeName>
        <fullName evidence="9">NADH dehydrogenase subunit 4L</fullName>
    </alternativeName>
</protein>
<evidence type="ECO:0000256" key="10">
    <source>
        <dbReference type="ARBA" id="ARBA00049551"/>
    </source>
</evidence>
<evidence type="ECO:0000256" key="6">
    <source>
        <dbReference type="ARBA" id="ARBA00022989"/>
    </source>
</evidence>
<feature type="transmembrane region" description="Helical" evidence="11">
    <location>
        <begin position="21"/>
        <end position="40"/>
    </location>
</feature>
<keyword evidence="8 11" id="KW-0472">Membrane</keyword>
<sequence>MMFYWWFIFCGLVGFSLNRGHLLMVLLMLEFIVVSIYYVFYSSLLNYSGEIYLSMIYIIMSACEGVLGLSILVSMVRCYGNDKFLSFSLLW</sequence>
<evidence type="ECO:0000256" key="1">
    <source>
        <dbReference type="ARBA" id="ARBA00004141"/>
    </source>
</evidence>
<accession>S4SV09</accession>
<dbReference type="Gene3D" id="1.10.287.3510">
    <property type="match status" value="1"/>
</dbReference>
<feature type="transmembrane region" description="Helical" evidence="11">
    <location>
        <begin position="52"/>
        <end position="76"/>
    </location>
</feature>
<keyword evidence="4 11" id="KW-0812">Transmembrane</keyword>
<evidence type="ECO:0000256" key="5">
    <source>
        <dbReference type="ARBA" id="ARBA00022967"/>
    </source>
</evidence>
<keyword evidence="7" id="KW-0520">NAD</keyword>
<dbReference type="EMBL" id="JX313687">
    <property type="protein sequence ID" value="AFQ62375.1"/>
    <property type="molecule type" value="Genomic_DNA"/>
</dbReference>
<dbReference type="InterPro" id="IPR039428">
    <property type="entry name" value="NUOK/Mnh_C1-like"/>
</dbReference>
<evidence type="ECO:0000256" key="3">
    <source>
        <dbReference type="ARBA" id="ARBA00016612"/>
    </source>
</evidence>
<proteinExistence type="inferred from homology"/>
<keyword evidence="12" id="KW-0496">Mitochondrion</keyword>
<comment type="subcellular location">
    <subcellularLocation>
        <location evidence="1">Membrane</location>
        <topology evidence="1">Multi-pass membrane protein</topology>
    </subcellularLocation>
</comment>
<gene>
    <name evidence="12" type="primary">ND4L</name>
</gene>
<evidence type="ECO:0000256" key="7">
    <source>
        <dbReference type="ARBA" id="ARBA00023027"/>
    </source>
</evidence>
<geneLocation type="mitochondrion" evidence="12"/>
<organism evidence="12">
    <name type="scientific">Silvanus unidentatus</name>
    <name type="common">Grain beetle</name>
    <dbReference type="NCBI Taxonomy" id="295940"/>
    <lineage>
        <taxon>Eukaryota</taxon>
        <taxon>Metazoa</taxon>
        <taxon>Ecdysozoa</taxon>
        <taxon>Arthropoda</taxon>
        <taxon>Hexapoda</taxon>
        <taxon>Insecta</taxon>
        <taxon>Pterygota</taxon>
        <taxon>Neoptera</taxon>
        <taxon>Endopterygota</taxon>
        <taxon>Coleoptera</taxon>
        <taxon>Polyphaga</taxon>
        <taxon>Cucujiformia</taxon>
        <taxon>Silvanidae</taxon>
        <taxon>Silvaninae</taxon>
        <taxon>Silvanus</taxon>
    </lineage>
</organism>
<dbReference type="Pfam" id="PF00420">
    <property type="entry name" value="Oxidored_q2"/>
    <property type="match status" value="1"/>
</dbReference>
<evidence type="ECO:0000256" key="2">
    <source>
        <dbReference type="ARBA" id="ARBA00010519"/>
    </source>
</evidence>
<evidence type="ECO:0000256" key="9">
    <source>
        <dbReference type="ARBA" id="ARBA00031586"/>
    </source>
</evidence>
<keyword evidence="5" id="KW-1278">Translocase</keyword>
<evidence type="ECO:0000256" key="8">
    <source>
        <dbReference type="ARBA" id="ARBA00023136"/>
    </source>
</evidence>
<evidence type="ECO:0000256" key="11">
    <source>
        <dbReference type="SAM" id="Phobius"/>
    </source>
</evidence>
<evidence type="ECO:0000256" key="4">
    <source>
        <dbReference type="ARBA" id="ARBA00022692"/>
    </source>
</evidence>
<evidence type="ECO:0000313" key="12">
    <source>
        <dbReference type="EMBL" id="AFQ62375.1"/>
    </source>
</evidence>